<reference evidence="3 4" key="1">
    <citation type="submission" date="2013-12" db="EMBL/GenBank/DDBJ databases">
        <title>Comparative genomics of Petrotoga isolates.</title>
        <authorList>
            <person name="Nesbo C.L."/>
            <person name="Charchuk R."/>
            <person name="Chow K."/>
        </authorList>
    </citation>
    <scope>NUCLEOTIDE SEQUENCE [LARGE SCALE GENOMIC DNA]</scope>
    <source>
        <strain evidence="3 4">DSM 13574</strain>
    </source>
</reference>
<evidence type="ECO:0000256" key="2">
    <source>
        <dbReference type="SAM" id="Phobius"/>
    </source>
</evidence>
<evidence type="ECO:0000313" key="4">
    <source>
        <dbReference type="Proteomes" id="UP000236434"/>
    </source>
</evidence>
<keyword evidence="2" id="KW-0812">Transmembrane</keyword>
<keyword evidence="2" id="KW-1133">Transmembrane helix</keyword>
<proteinExistence type="predicted"/>
<feature type="coiled-coil region" evidence="1">
    <location>
        <begin position="62"/>
        <end position="89"/>
    </location>
</feature>
<protein>
    <submittedName>
        <fullName evidence="3">Uncharacterized protein</fullName>
    </submittedName>
</protein>
<keyword evidence="2" id="KW-0472">Membrane</keyword>
<keyword evidence="1" id="KW-0175">Coiled coil</keyword>
<dbReference type="Proteomes" id="UP000236434">
    <property type="component" value="Unassembled WGS sequence"/>
</dbReference>
<evidence type="ECO:0000256" key="1">
    <source>
        <dbReference type="SAM" id="Coils"/>
    </source>
</evidence>
<feature type="transmembrane region" description="Helical" evidence="2">
    <location>
        <begin position="12"/>
        <end position="37"/>
    </location>
</feature>
<sequence length="92" mass="10685">MKKHDLRSLSHLNMIIYFAVIVLSNIFVGLLIGYILYSFTDQQIWMVLLMFLGIISGLYSGIRELLKEVEKYERAEKKAERDRDENNGDNSG</sequence>
<feature type="transmembrane region" description="Helical" evidence="2">
    <location>
        <begin position="43"/>
        <end position="62"/>
    </location>
</feature>
<dbReference type="AlphaFoldDB" id="A0A2K1P4A3"/>
<dbReference type="RefSeq" id="WP_103066410.1">
    <property type="nucleotide sequence ID" value="NZ_AZRL01000004.1"/>
</dbReference>
<gene>
    <name evidence="3" type="ORF">X929_02180</name>
</gene>
<evidence type="ECO:0000313" key="3">
    <source>
        <dbReference type="EMBL" id="PNR97586.1"/>
    </source>
</evidence>
<dbReference type="EMBL" id="AZRL01000004">
    <property type="protein sequence ID" value="PNR97586.1"/>
    <property type="molecule type" value="Genomic_DNA"/>
</dbReference>
<dbReference type="InterPro" id="IPR032820">
    <property type="entry name" value="ATPase_put"/>
</dbReference>
<accession>A0A2K1P4A3</accession>
<dbReference type="Pfam" id="PF09527">
    <property type="entry name" value="ATPase_gene1"/>
    <property type="match status" value="1"/>
</dbReference>
<dbReference type="OrthoDB" id="48870at2"/>
<comment type="caution">
    <text evidence="3">The sequence shown here is derived from an EMBL/GenBank/DDBJ whole genome shotgun (WGS) entry which is preliminary data.</text>
</comment>
<name>A0A2K1P4A3_9BACT</name>
<organism evidence="3 4">
    <name type="scientific">Petrotoga olearia DSM 13574</name>
    <dbReference type="NCBI Taxonomy" id="1122955"/>
    <lineage>
        <taxon>Bacteria</taxon>
        <taxon>Thermotogati</taxon>
        <taxon>Thermotogota</taxon>
        <taxon>Thermotogae</taxon>
        <taxon>Petrotogales</taxon>
        <taxon>Petrotogaceae</taxon>
        <taxon>Petrotoga</taxon>
    </lineage>
</organism>